<dbReference type="Gene3D" id="3.90.550.10">
    <property type="entry name" value="Spore Coat Polysaccharide Biosynthesis Protein SpsA, Chain A"/>
    <property type="match status" value="1"/>
</dbReference>
<keyword evidence="2" id="KW-0808">Transferase</keyword>
<protein>
    <submittedName>
        <fullName evidence="4">Uncharacterized protein</fullName>
    </submittedName>
</protein>
<dbReference type="GO" id="GO:0016757">
    <property type="term" value="F:glycosyltransferase activity"/>
    <property type="evidence" value="ECO:0007669"/>
    <property type="project" value="UniProtKB-KW"/>
</dbReference>
<dbReference type="InterPro" id="IPR029044">
    <property type="entry name" value="Nucleotide-diphossugar_trans"/>
</dbReference>
<evidence type="ECO:0000313" key="5">
    <source>
        <dbReference type="Proteomes" id="UP000027471"/>
    </source>
</evidence>
<evidence type="ECO:0000256" key="1">
    <source>
        <dbReference type="ARBA" id="ARBA00022676"/>
    </source>
</evidence>
<dbReference type="SUPFAM" id="SSF53448">
    <property type="entry name" value="Nucleotide-diphospho-sugar transferases"/>
    <property type="match status" value="1"/>
</dbReference>
<dbReference type="STRING" id="1353528.DT23_15935"/>
<dbReference type="GO" id="GO:0046872">
    <property type="term" value="F:metal ion binding"/>
    <property type="evidence" value="ECO:0007669"/>
    <property type="project" value="UniProtKB-KW"/>
</dbReference>
<dbReference type="PANTHER" id="PTHR13778:SF47">
    <property type="entry name" value="LIPOPOLYSACCHARIDE 1,3-GALACTOSYLTRANSFERASE"/>
    <property type="match status" value="1"/>
</dbReference>
<evidence type="ECO:0000313" key="4">
    <source>
        <dbReference type="EMBL" id="KEO58901.1"/>
    </source>
</evidence>
<keyword evidence="1" id="KW-0328">Glycosyltransferase</keyword>
<dbReference type="Pfam" id="PF01501">
    <property type="entry name" value="Glyco_transf_8"/>
    <property type="match status" value="1"/>
</dbReference>
<dbReference type="OrthoDB" id="5672604at2"/>
<comment type="caution">
    <text evidence="4">The sequence shown here is derived from an EMBL/GenBank/DDBJ whole genome shotgun (WGS) entry which is preliminary data.</text>
</comment>
<organism evidence="4 5">
    <name type="scientific">Thioclava indica</name>
    <dbReference type="NCBI Taxonomy" id="1353528"/>
    <lineage>
        <taxon>Bacteria</taxon>
        <taxon>Pseudomonadati</taxon>
        <taxon>Pseudomonadota</taxon>
        <taxon>Alphaproteobacteria</taxon>
        <taxon>Rhodobacterales</taxon>
        <taxon>Paracoccaceae</taxon>
        <taxon>Thioclava</taxon>
    </lineage>
</organism>
<proteinExistence type="predicted"/>
<name>A0A074JMM2_9RHOB</name>
<dbReference type="AlphaFoldDB" id="A0A074JMM2"/>
<dbReference type="eggNOG" id="COG1442">
    <property type="taxonomic scope" value="Bacteria"/>
</dbReference>
<dbReference type="InterPro" id="IPR050748">
    <property type="entry name" value="Glycosyltrans_8_dom-fam"/>
</dbReference>
<reference evidence="4 5" key="1">
    <citation type="journal article" date="2015" name="Antonie Van Leeuwenhoek">
        <title>Thioclava indica sp. nov., isolated from surface seawater of the Indian Ocean.</title>
        <authorList>
            <person name="Liu Y."/>
            <person name="Lai Q."/>
            <person name="Du J."/>
            <person name="Xu H."/>
            <person name="Jiang L."/>
            <person name="Shao Z."/>
        </authorList>
    </citation>
    <scope>NUCLEOTIDE SEQUENCE [LARGE SCALE GENOMIC DNA]</scope>
    <source>
        <strain evidence="4 5">DT23-4</strain>
    </source>
</reference>
<dbReference type="InterPro" id="IPR002495">
    <property type="entry name" value="Glyco_trans_8"/>
</dbReference>
<dbReference type="EMBL" id="AUNB01000031">
    <property type="protein sequence ID" value="KEO58901.1"/>
    <property type="molecule type" value="Genomic_DNA"/>
</dbReference>
<sequence length="356" mass="41097">MRHAIYLVSDARYLPIAKAQANFLADQWGCDVHVFVEDDALKDVQPPANARVTFHLNSLAAELPNNIPVSRKWPRAVFLRNYAPRVLADRYDRVLYLDTDVWSRKADPALWSFDLPNGLGAVADHANLHKAPRATKLDRAEWLERIGVRSPHYFNAGILLIDTAKWDDARLSELLSTYFDAREMRAIKSQDFLNYAYDGLWTQLSPRWNYQPPFFELGFASQLDPVFVHFCDEIKPWFFPDHPGLTRRRREHEAFFHTILRQVGVDPTDVAEDRNSFPGSDWLTHTRRRLKEGIPGLGREASLRKEWGIRRDRIAKYLAAEITTGRFVDSVVFDPSQPLPRLVMDFPCLRAKGDIV</sequence>
<dbReference type="RefSeq" id="WP_162177227.1">
    <property type="nucleotide sequence ID" value="NZ_AUNB01000031.1"/>
</dbReference>
<gene>
    <name evidence="4" type="ORF">DT23_15935</name>
</gene>
<evidence type="ECO:0000256" key="2">
    <source>
        <dbReference type="ARBA" id="ARBA00022679"/>
    </source>
</evidence>
<keyword evidence="3" id="KW-0479">Metal-binding</keyword>
<evidence type="ECO:0000256" key="3">
    <source>
        <dbReference type="ARBA" id="ARBA00022723"/>
    </source>
</evidence>
<keyword evidence="5" id="KW-1185">Reference proteome</keyword>
<dbReference type="PANTHER" id="PTHR13778">
    <property type="entry name" value="GLYCOSYLTRANSFERASE 8 DOMAIN-CONTAINING PROTEIN"/>
    <property type="match status" value="1"/>
</dbReference>
<accession>A0A074JMM2</accession>
<dbReference type="Proteomes" id="UP000027471">
    <property type="component" value="Unassembled WGS sequence"/>
</dbReference>